<dbReference type="AlphaFoldDB" id="T1KHS7"/>
<dbReference type="Gene3D" id="2.30.30.190">
    <property type="entry name" value="CAP Gly-rich-like domain"/>
    <property type="match status" value="2"/>
</dbReference>
<evidence type="ECO:0000313" key="5">
    <source>
        <dbReference type="Proteomes" id="UP000015104"/>
    </source>
</evidence>
<feature type="coiled-coil region" evidence="1">
    <location>
        <begin position="370"/>
        <end position="439"/>
    </location>
</feature>
<name>T1KHS7_TETUR</name>
<dbReference type="PANTHER" id="PTHR18916">
    <property type="entry name" value="DYNACTIN 1-RELATED MICROTUBULE-BINDING"/>
    <property type="match status" value="1"/>
</dbReference>
<dbReference type="PROSITE" id="PS00845">
    <property type="entry name" value="CAP_GLY_1"/>
    <property type="match status" value="1"/>
</dbReference>
<dbReference type="PROSITE" id="PS50245">
    <property type="entry name" value="CAP_GLY_2"/>
    <property type="match status" value="2"/>
</dbReference>
<feature type="domain" description="CAP-Gly" evidence="3">
    <location>
        <begin position="142"/>
        <end position="184"/>
    </location>
</feature>
<evidence type="ECO:0000256" key="1">
    <source>
        <dbReference type="SAM" id="Coils"/>
    </source>
</evidence>
<organism evidence="4 5">
    <name type="scientific">Tetranychus urticae</name>
    <name type="common">Two-spotted spider mite</name>
    <dbReference type="NCBI Taxonomy" id="32264"/>
    <lineage>
        <taxon>Eukaryota</taxon>
        <taxon>Metazoa</taxon>
        <taxon>Ecdysozoa</taxon>
        <taxon>Arthropoda</taxon>
        <taxon>Chelicerata</taxon>
        <taxon>Arachnida</taxon>
        <taxon>Acari</taxon>
        <taxon>Acariformes</taxon>
        <taxon>Trombidiformes</taxon>
        <taxon>Prostigmata</taxon>
        <taxon>Eleutherengona</taxon>
        <taxon>Raphignathae</taxon>
        <taxon>Tetranychoidea</taxon>
        <taxon>Tetranychidae</taxon>
        <taxon>Tetranychus</taxon>
    </lineage>
</organism>
<dbReference type="InterPro" id="IPR000938">
    <property type="entry name" value="CAP-Gly_domain"/>
</dbReference>
<feature type="region of interest" description="Disordered" evidence="2">
    <location>
        <begin position="331"/>
        <end position="363"/>
    </location>
</feature>
<feature type="compositionally biased region" description="Polar residues" evidence="2">
    <location>
        <begin position="57"/>
        <end position="69"/>
    </location>
</feature>
<dbReference type="eggNOG" id="KOG4568">
    <property type="taxonomic scope" value="Eukaryota"/>
</dbReference>
<dbReference type="EnsemblMetazoa" id="tetur11g05460.1">
    <property type="protein sequence ID" value="tetur11g05460.1"/>
    <property type="gene ID" value="tetur11g05460"/>
</dbReference>
<dbReference type="STRING" id="32264.T1KHS7"/>
<dbReference type="SMART" id="SM01052">
    <property type="entry name" value="CAP_GLY"/>
    <property type="match status" value="2"/>
</dbReference>
<evidence type="ECO:0000256" key="2">
    <source>
        <dbReference type="SAM" id="MobiDB-lite"/>
    </source>
</evidence>
<evidence type="ECO:0000259" key="3">
    <source>
        <dbReference type="PROSITE" id="PS50245"/>
    </source>
</evidence>
<keyword evidence="1" id="KW-0175">Coiled coil</keyword>
<keyword evidence="5" id="KW-1185">Reference proteome</keyword>
<feature type="region of interest" description="Disordered" evidence="2">
    <location>
        <begin position="57"/>
        <end position="90"/>
    </location>
</feature>
<proteinExistence type="predicted"/>
<dbReference type="EMBL" id="CAEY01000079">
    <property type="status" value="NOT_ANNOTATED_CDS"/>
    <property type="molecule type" value="Genomic_DNA"/>
</dbReference>
<dbReference type="SUPFAM" id="SSF74924">
    <property type="entry name" value="Cap-Gly domain"/>
    <property type="match status" value="2"/>
</dbReference>
<evidence type="ECO:0000313" key="4">
    <source>
        <dbReference type="EnsemblMetazoa" id="tetur11g05460.1"/>
    </source>
</evidence>
<sequence>MHCSRLNLIKKIKRIAKVPCFFKQVYIELLADRETADFAEANRFFCIETLSSERCTPSAEQLSDPSNSDLLKVRPPSSMTNSSLPKMHSRTSSLSSITSDKIMSATKSVPVSTEILMDSDDLTVGDCIYVNGTKSGIIKFLGSTSFAPGKWAGVELADASGKNDGSVNGVKYFTCEPKHGLFVRSQCLTLEPITPPEKPSSTVTSPSPISDGFKSPTNLITSVTSTTFASSRTTSSSASNLKVGDKVMVHASCGLKRGTLRYLGSTDFAAGIELSDASGKNDGSVAWKRYFQCPPDHGLFTPLNKVVRDMVSGNAAAQARTNISMVRRPSNLTTSKHSGMGDSREPLASINSTTSHRSTRLGFGMTSKDLNRMNVESKKLQDNMDKILKRTGDDSGQLNILMDKLHKSEDERRKLEGDLNSLRDKLEREEARKEEAKEVTLINKEMQLTEELHLGITGRCPTQKNNSLANSTNHSKHNNKRYEERSYCANCEVFGP</sequence>
<protein>
    <recommendedName>
        <fullName evidence="3">CAP-Gly domain-containing protein</fullName>
    </recommendedName>
</protein>
<dbReference type="Pfam" id="PF01302">
    <property type="entry name" value="CAP_GLY"/>
    <property type="match status" value="2"/>
</dbReference>
<dbReference type="Proteomes" id="UP000015104">
    <property type="component" value="Unassembled WGS sequence"/>
</dbReference>
<feature type="domain" description="CAP-Gly" evidence="3">
    <location>
        <begin position="270"/>
        <end position="302"/>
    </location>
</feature>
<accession>T1KHS7</accession>
<reference evidence="4" key="2">
    <citation type="submission" date="2015-06" db="UniProtKB">
        <authorList>
            <consortium name="EnsemblMetazoa"/>
        </authorList>
    </citation>
    <scope>IDENTIFICATION</scope>
</reference>
<reference evidence="5" key="1">
    <citation type="submission" date="2011-08" db="EMBL/GenBank/DDBJ databases">
        <authorList>
            <person name="Rombauts S."/>
        </authorList>
    </citation>
    <scope>NUCLEOTIDE SEQUENCE</scope>
    <source>
        <strain evidence="5">London</strain>
    </source>
</reference>
<dbReference type="InterPro" id="IPR036859">
    <property type="entry name" value="CAP-Gly_dom_sf"/>
</dbReference>
<dbReference type="HOGENOM" id="CLU_550229_0_0_1"/>